<protein>
    <submittedName>
        <fullName evidence="1">Uncharacterized protein</fullName>
    </submittedName>
</protein>
<dbReference type="Proteomes" id="UP000000768">
    <property type="component" value="Chromosome 1"/>
</dbReference>
<organism evidence="1 2">
    <name type="scientific">Sorghum bicolor</name>
    <name type="common">Sorghum</name>
    <name type="synonym">Sorghum vulgare</name>
    <dbReference type="NCBI Taxonomy" id="4558"/>
    <lineage>
        <taxon>Eukaryota</taxon>
        <taxon>Viridiplantae</taxon>
        <taxon>Streptophyta</taxon>
        <taxon>Embryophyta</taxon>
        <taxon>Tracheophyta</taxon>
        <taxon>Spermatophyta</taxon>
        <taxon>Magnoliopsida</taxon>
        <taxon>Liliopsida</taxon>
        <taxon>Poales</taxon>
        <taxon>Poaceae</taxon>
        <taxon>PACMAD clade</taxon>
        <taxon>Panicoideae</taxon>
        <taxon>Andropogonodae</taxon>
        <taxon>Andropogoneae</taxon>
        <taxon>Sorghinae</taxon>
        <taxon>Sorghum</taxon>
    </lineage>
</organism>
<name>A0A1Z5S682_SORBI</name>
<sequence>MRRASTTLNKNQRFVVHTINKNMDSFNIKSDNGDTLEDQPLKRLKCSELMDSEFDKM</sequence>
<reference evidence="2" key="2">
    <citation type="journal article" date="2018" name="Plant J.">
        <title>The Sorghum bicolor reference genome: improved assembly, gene annotations, a transcriptome atlas, and signatures of genome organization.</title>
        <authorList>
            <person name="McCormick R.F."/>
            <person name="Truong S.K."/>
            <person name="Sreedasyam A."/>
            <person name="Jenkins J."/>
            <person name="Shu S."/>
            <person name="Sims D."/>
            <person name="Kennedy M."/>
            <person name="Amirebrahimi M."/>
            <person name="Weers B.D."/>
            <person name="McKinley B."/>
            <person name="Mattison A."/>
            <person name="Morishige D.T."/>
            <person name="Grimwood J."/>
            <person name="Schmutz J."/>
            <person name="Mullet J.E."/>
        </authorList>
    </citation>
    <scope>NUCLEOTIDE SEQUENCE [LARGE SCALE GENOMIC DNA]</scope>
    <source>
        <strain evidence="2">cv. BTx623</strain>
    </source>
</reference>
<accession>A0A1Z5S682</accession>
<evidence type="ECO:0000313" key="2">
    <source>
        <dbReference type="Proteomes" id="UP000000768"/>
    </source>
</evidence>
<evidence type="ECO:0000313" key="1">
    <source>
        <dbReference type="EMBL" id="OQU91424.1"/>
    </source>
</evidence>
<reference evidence="1 2" key="1">
    <citation type="journal article" date="2009" name="Nature">
        <title>The Sorghum bicolor genome and the diversification of grasses.</title>
        <authorList>
            <person name="Paterson A.H."/>
            <person name="Bowers J.E."/>
            <person name="Bruggmann R."/>
            <person name="Dubchak I."/>
            <person name="Grimwood J."/>
            <person name="Gundlach H."/>
            <person name="Haberer G."/>
            <person name="Hellsten U."/>
            <person name="Mitros T."/>
            <person name="Poliakov A."/>
            <person name="Schmutz J."/>
            <person name="Spannagl M."/>
            <person name="Tang H."/>
            <person name="Wang X."/>
            <person name="Wicker T."/>
            <person name="Bharti A.K."/>
            <person name="Chapman J."/>
            <person name="Feltus F.A."/>
            <person name="Gowik U."/>
            <person name="Grigoriev I.V."/>
            <person name="Lyons E."/>
            <person name="Maher C.A."/>
            <person name="Martis M."/>
            <person name="Narechania A."/>
            <person name="Otillar R.P."/>
            <person name="Penning B.W."/>
            <person name="Salamov A.A."/>
            <person name="Wang Y."/>
            <person name="Zhang L."/>
            <person name="Carpita N.C."/>
            <person name="Freeling M."/>
            <person name="Gingle A.R."/>
            <person name="Hash C.T."/>
            <person name="Keller B."/>
            <person name="Klein P."/>
            <person name="Kresovich S."/>
            <person name="McCann M.C."/>
            <person name="Ming R."/>
            <person name="Peterson D.G."/>
            <person name="Mehboob-ur-Rahman"/>
            <person name="Ware D."/>
            <person name="Westhoff P."/>
            <person name="Mayer K.F."/>
            <person name="Messing J."/>
            <person name="Rokhsar D.S."/>
        </authorList>
    </citation>
    <scope>NUCLEOTIDE SEQUENCE [LARGE SCALE GENOMIC DNA]</scope>
    <source>
        <strain evidence="2">cv. BTx623</strain>
    </source>
</reference>
<gene>
    <name evidence="1" type="ORF">SORBI_3001G178250</name>
</gene>
<keyword evidence="2" id="KW-1185">Reference proteome</keyword>
<dbReference type="AlphaFoldDB" id="A0A1Z5S682"/>
<proteinExistence type="predicted"/>
<dbReference type="InParanoid" id="A0A1Z5S682"/>
<dbReference type="Gramene" id="OQU91424">
    <property type="protein sequence ID" value="OQU91424"/>
    <property type="gene ID" value="SORBI_3001G178250"/>
</dbReference>
<dbReference type="EMBL" id="CM000760">
    <property type="protein sequence ID" value="OQU91424.1"/>
    <property type="molecule type" value="Genomic_DNA"/>
</dbReference>